<evidence type="ECO:0000313" key="1">
    <source>
        <dbReference type="EMBL" id="MBX72306.1"/>
    </source>
</evidence>
<dbReference type="EMBL" id="GGEC01091822">
    <property type="protein sequence ID" value="MBX72306.1"/>
    <property type="molecule type" value="Transcribed_RNA"/>
</dbReference>
<proteinExistence type="predicted"/>
<name>A0A2P2QZ63_RHIMU</name>
<organism evidence="1">
    <name type="scientific">Rhizophora mucronata</name>
    <name type="common">Asiatic mangrove</name>
    <dbReference type="NCBI Taxonomy" id="61149"/>
    <lineage>
        <taxon>Eukaryota</taxon>
        <taxon>Viridiplantae</taxon>
        <taxon>Streptophyta</taxon>
        <taxon>Embryophyta</taxon>
        <taxon>Tracheophyta</taxon>
        <taxon>Spermatophyta</taxon>
        <taxon>Magnoliopsida</taxon>
        <taxon>eudicotyledons</taxon>
        <taxon>Gunneridae</taxon>
        <taxon>Pentapetalae</taxon>
        <taxon>rosids</taxon>
        <taxon>fabids</taxon>
        <taxon>Malpighiales</taxon>
        <taxon>Rhizophoraceae</taxon>
        <taxon>Rhizophora</taxon>
    </lineage>
</organism>
<protein>
    <submittedName>
        <fullName evidence="1">Uncharacterized protein</fullName>
    </submittedName>
</protein>
<sequence length="10" mass="1129">MSDLFESFGP</sequence>
<reference evidence="1" key="1">
    <citation type="submission" date="2018-02" db="EMBL/GenBank/DDBJ databases">
        <title>Rhizophora mucronata_Transcriptome.</title>
        <authorList>
            <person name="Meera S.P."/>
            <person name="Sreeshan A."/>
            <person name="Augustine A."/>
        </authorList>
    </citation>
    <scope>NUCLEOTIDE SEQUENCE</scope>
    <source>
        <tissue evidence="1">Leaf</tissue>
    </source>
</reference>
<accession>A0A2P2QZ63</accession>